<reference evidence="2" key="1">
    <citation type="journal article" date="2023" name="G3 (Bethesda)">
        <title>Genome assembly and association tests identify interacting loci associated with vigor, precocity, and sex in interspecific pistachio rootstocks.</title>
        <authorList>
            <person name="Palmer W."/>
            <person name="Jacygrad E."/>
            <person name="Sagayaradj S."/>
            <person name="Cavanaugh K."/>
            <person name="Han R."/>
            <person name="Bertier L."/>
            <person name="Beede B."/>
            <person name="Kafkas S."/>
            <person name="Golino D."/>
            <person name="Preece J."/>
            <person name="Michelmore R."/>
        </authorList>
    </citation>
    <scope>NUCLEOTIDE SEQUENCE [LARGE SCALE GENOMIC DNA]</scope>
</reference>
<dbReference type="EMBL" id="CM047750">
    <property type="protein sequence ID" value="KAJ0008349.1"/>
    <property type="molecule type" value="Genomic_DNA"/>
</dbReference>
<accession>A0ACC0X437</accession>
<name>A0ACC0X437_9ROSI</name>
<protein>
    <submittedName>
        <fullName evidence="1">Uncharacterized protein</fullName>
    </submittedName>
</protein>
<sequence length="50" mass="5739">MSLFSLLLGQRVNNSFRRIDLCKHTCISFCHSTNFLYIGVTNQLSKSKLC</sequence>
<evidence type="ECO:0000313" key="1">
    <source>
        <dbReference type="EMBL" id="KAJ0008349.1"/>
    </source>
</evidence>
<gene>
    <name evidence="1" type="ORF">Pint_28801</name>
</gene>
<organism evidence="1 2">
    <name type="scientific">Pistacia integerrima</name>
    <dbReference type="NCBI Taxonomy" id="434235"/>
    <lineage>
        <taxon>Eukaryota</taxon>
        <taxon>Viridiplantae</taxon>
        <taxon>Streptophyta</taxon>
        <taxon>Embryophyta</taxon>
        <taxon>Tracheophyta</taxon>
        <taxon>Spermatophyta</taxon>
        <taxon>Magnoliopsida</taxon>
        <taxon>eudicotyledons</taxon>
        <taxon>Gunneridae</taxon>
        <taxon>Pentapetalae</taxon>
        <taxon>rosids</taxon>
        <taxon>malvids</taxon>
        <taxon>Sapindales</taxon>
        <taxon>Anacardiaceae</taxon>
        <taxon>Pistacia</taxon>
    </lineage>
</organism>
<keyword evidence="2" id="KW-1185">Reference proteome</keyword>
<comment type="caution">
    <text evidence="1">The sequence shown here is derived from an EMBL/GenBank/DDBJ whole genome shotgun (WGS) entry which is preliminary data.</text>
</comment>
<evidence type="ECO:0000313" key="2">
    <source>
        <dbReference type="Proteomes" id="UP001163603"/>
    </source>
</evidence>
<proteinExistence type="predicted"/>
<dbReference type="Proteomes" id="UP001163603">
    <property type="component" value="Chromosome 15"/>
</dbReference>